<evidence type="ECO:0000259" key="2">
    <source>
        <dbReference type="Pfam" id="PF13349"/>
    </source>
</evidence>
<dbReference type="EMBL" id="PVTR01000023">
    <property type="protein sequence ID" value="PRY84070.1"/>
    <property type="molecule type" value="Genomic_DNA"/>
</dbReference>
<evidence type="ECO:0000313" key="4">
    <source>
        <dbReference type="Proteomes" id="UP000238157"/>
    </source>
</evidence>
<dbReference type="Proteomes" id="UP000238157">
    <property type="component" value="Unassembled WGS sequence"/>
</dbReference>
<protein>
    <submittedName>
        <fullName evidence="3">Putative adhesin</fullName>
    </submittedName>
</protein>
<accession>A0A2T0WBH5</accession>
<keyword evidence="1" id="KW-0732">Signal</keyword>
<reference evidence="3 4" key="1">
    <citation type="submission" date="2018-03" db="EMBL/GenBank/DDBJ databases">
        <title>Genomic Encyclopedia of Archaeal and Bacterial Type Strains, Phase II (KMG-II): from individual species to whole genera.</title>
        <authorList>
            <person name="Goeker M."/>
        </authorList>
    </citation>
    <scope>NUCLEOTIDE SEQUENCE [LARGE SCALE GENOMIC DNA]</scope>
    <source>
        <strain evidence="3 4">DSM 27929</strain>
    </source>
</reference>
<evidence type="ECO:0000313" key="3">
    <source>
        <dbReference type="EMBL" id="PRY84070.1"/>
    </source>
</evidence>
<dbReference type="InterPro" id="IPR025164">
    <property type="entry name" value="Toastrack_DUF4097"/>
</dbReference>
<feature type="chain" id="PRO_5015541508" evidence="1">
    <location>
        <begin position="33"/>
        <end position="321"/>
    </location>
</feature>
<comment type="caution">
    <text evidence="3">The sequence shown here is derived from an EMBL/GenBank/DDBJ whole genome shotgun (WGS) entry which is preliminary data.</text>
</comment>
<dbReference type="PROSITE" id="PS51257">
    <property type="entry name" value="PROKAR_LIPOPROTEIN"/>
    <property type="match status" value="1"/>
</dbReference>
<organism evidence="3 4">
    <name type="scientific">Mongoliibacter ruber</name>
    <dbReference type="NCBI Taxonomy" id="1750599"/>
    <lineage>
        <taxon>Bacteria</taxon>
        <taxon>Pseudomonadati</taxon>
        <taxon>Bacteroidota</taxon>
        <taxon>Cytophagia</taxon>
        <taxon>Cytophagales</taxon>
        <taxon>Cyclobacteriaceae</taxon>
        <taxon>Mongoliibacter</taxon>
    </lineage>
</organism>
<keyword evidence="4" id="KW-1185">Reference proteome</keyword>
<sequence>MAFRRSFSFSNMKRVNAIAFLVFSIFLFGACAESDLETVAEIQEDFSGINVIEVDSEFLDVTYVGSSGQQLVNMNASLRSNSKRRNELVYQVIENKLKISVNTKGGIRSLRSEGSIVLTGPRNIKLEMQSGSGNLEVSNVTGTELKLEAGSGKIITKNINSPVIILNGASGNVFAEDLSGVVFANISSGQMELKRIDGNVNVQGASGQIKVMSVNGQVKANISFGNLELSEVKSLGRMEISSGKLFATATGLGSETSLKASSGEIYIQTPSNLSQFNFNITTGSGTARVGESVASGTLNINNGSSFTIRGEVNSGKIEIVN</sequence>
<proteinExistence type="predicted"/>
<dbReference type="Pfam" id="PF13349">
    <property type="entry name" value="DUF4097"/>
    <property type="match status" value="1"/>
</dbReference>
<gene>
    <name evidence="3" type="ORF">CLW00_1238</name>
</gene>
<feature type="signal peptide" evidence="1">
    <location>
        <begin position="1"/>
        <end position="32"/>
    </location>
</feature>
<dbReference type="AlphaFoldDB" id="A0A2T0WBH5"/>
<feature type="domain" description="DUF4097" evidence="2">
    <location>
        <begin position="49"/>
        <end position="220"/>
    </location>
</feature>
<evidence type="ECO:0000256" key="1">
    <source>
        <dbReference type="SAM" id="SignalP"/>
    </source>
</evidence>
<name>A0A2T0WBH5_9BACT</name>